<dbReference type="SUPFAM" id="SSF57440">
    <property type="entry name" value="Kringle-like"/>
    <property type="match status" value="1"/>
</dbReference>
<gene>
    <name evidence="5" type="ORF">TCAL_01214</name>
</gene>
<dbReference type="OrthoDB" id="41905at2759"/>
<evidence type="ECO:0000313" key="6">
    <source>
        <dbReference type="Proteomes" id="UP000318571"/>
    </source>
</evidence>
<evidence type="ECO:0000256" key="2">
    <source>
        <dbReference type="ARBA" id="ARBA00023157"/>
    </source>
</evidence>
<evidence type="ECO:0000256" key="1">
    <source>
        <dbReference type="ARBA" id="ARBA00022572"/>
    </source>
</evidence>
<comment type="caution">
    <text evidence="5">The sequence shown here is derived from an EMBL/GenBank/DDBJ whole genome shotgun (WGS) entry which is preliminary data.</text>
</comment>
<dbReference type="InterPro" id="IPR013806">
    <property type="entry name" value="Kringle-like"/>
</dbReference>
<dbReference type="InterPro" id="IPR000001">
    <property type="entry name" value="Kringle"/>
</dbReference>
<keyword evidence="1 3" id="KW-0420">Kringle</keyword>
<dbReference type="OMA" id="QWPVIGH"/>
<proteinExistence type="predicted"/>
<dbReference type="Proteomes" id="UP000318571">
    <property type="component" value="Chromosome 9"/>
</dbReference>
<dbReference type="PROSITE" id="PS50070">
    <property type="entry name" value="KRINGLE_2"/>
    <property type="match status" value="1"/>
</dbReference>
<dbReference type="InterPro" id="IPR038178">
    <property type="entry name" value="Kringle_sf"/>
</dbReference>
<dbReference type="AlphaFoldDB" id="A0A553NZJ5"/>
<evidence type="ECO:0000313" key="5">
    <source>
        <dbReference type="EMBL" id="TRY70847.1"/>
    </source>
</evidence>
<protein>
    <recommendedName>
        <fullName evidence="4">Kringle domain-containing protein</fullName>
    </recommendedName>
</protein>
<reference evidence="5 6" key="1">
    <citation type="journal article" date="2018" name="Nat. Ecol. Evol.">
        <title>Genomic signatures of mitonuclear coevolution across populations of Tigriopus californicus.</title>
        <authorList>
            <person name="Barreto F.S."/>
            <person name="Watson E.T."/>
            <person name="Lima T.G."/>
            <person name="Willett C.S."/>
            <person name="Edmands S."/>
            <person name="Li W."/>
            <person name="Burton R.S."/>
        </authorList>
    </citation>
    <scope>NUCLEOTIDE SEQUENCE [LARGE SCALE GENOMIC DNA]</scope>
    <source>
        <strain evidence="5 6">San Diego</strain>
    </source>
</reference>
<evidence type="ECO:0000256" key="3">
    <source>
        <dbReference type="PROSITE-ProRule" id="PRU00121"/>
    </source>
</evidence>
<name>A0A553NZJ5_TIGCA</name>
<evidence type="ECO:0000259" key="4">
    <source>
        <dbReference type="PROSITE" id="PS50070"/>
    </source>
</evidence>
<dbReference type="PANTHER" id="PTHR24261">
    <property type="entry name" value="PLASMINOGEN-RELATED"/>
    <property type="match status" value="1"/>
</dbReference>
<dbReference type="InterPro" id="IPR050759">
    <property type="entry name" value="Serine_protease_kringle"/>
</dbReference>
<accession>A0A553NZJ5</accession>
<dbReference type="EMBL" id="VCGU01000009">
    <property type="protein sequence ID" value="TRY70847.1"/>
    <property type="molecule type" value="Genomic_DNA"/>
</dbReference>
<keyword evidence="6" id="KW-1185">Reference proteome</keyword>
<dbReference type="Gene3D" id="2.40.20.10">
    <property type="entry name" value="Plasminogen Kringle 4"/>
    <property type="match status" value="1"/>
</dbReference>
<keyword evidence="2" id="KW-1015">Disulfide bond</keyword>
<feature type="domain" description="Kringle" evidence="4">
    <location>
        <begin position="342"/>
        <end position="415"/>
    </location>
</feature>
<sequence>MITNLERRETKPGDVGALDFGLMGSITRIEAPGLNLEIIAAFGTNFQEAFQNWGNYLRGYHGKVIDQDKNDLVNDYLGYWTDNGAFYYYRTLEGKNYEETLIELTDFFKQSGASIPVRHLEIDSWWYPKDFLLAVEEWSALEDIFPNGLDFLQNRIGLPIVAHNRYWSRNTTYAKENGGAFDFIREIVAIPQDQDFWNYFFQEARKWGLKVYNQDWQDYQIALMNATVTDLRVSRNWLNQMALGAELNDIQIQYCMTLPKEAMASVETNSVTRIRVSEDYLLAEDQWRIGITSLFAHALGLKPFKDVFWTSSRNGGNNYYYDCMEVALDADPNVPWPLNYRYVGQASVTKSGHSCIPWSTLNLHYAYPLGDLVRNYCRNPVGLLAGNGRPFCFYEADLSKPMSEWKWENCDVTICDEDCTRDQSMVNATFPYCPELVEPNPELQAAVSTLSLGGVGFGDRMDAIDESVLAKTCREDGKILTVDEPALAAPVQLLEMAFSGLHLPENPTSSEIGEIWSSFVSLDGLIYGVVFGAENSISRPVTPWQLGLNLTPGVQYVVARHYNSESLILLDDSQELSLELMEEHEFELLYFVPMMEIEGFQIGLLGERQKFVPFSKDRFIGVGLSNQFLTLKSTGTTEVTLILKSQGELSSKTINCAESDSSAHVTYTYDLNTEESFCSFN</sequence>
<dbReference type="PANTHER" id="PTHR24261:SF7">
    <property type="entry name" value="KRINGLE DOMAIN-CONTAINING PROTEIN"/>
    <property type="match status" value="1"/>
</dbReference>
<dbReference type="STRING" id="6832.A0A553NZJ5"/>
<organism evidence="5 6">
    <name type="scientific">Tigriopus californicus</name>
    <name type="common">Marine copepod</name>
    <dbReference type="NCBI Taxonomy" id="6832"/>
    <lineage>
        <taxon>Eukaryota</taxon>
        <taxon>Metazoa</taxon>
        <taxon>Ecdysozoa</taxon>
        <taxon>Arthropoda</taxon>
        <taxon>Crustacea</taxon>
        <taxon>Multicrustacea</taxon>
        <taxon>Hexanauplia</taxon>
        <taxon>Copepoda</taxon>
        <taxon>Harpacticoida</taxon>
        <taxon>Harpacticidae</taxon>
        <taxon>Tigriopus</taxon>
    </lineage>
</organism>
<comment type="caution">
    <text evidence="3">Lacks conserved residue(s) required for the propagation of feature annotation.</text>
</comment>
<dbReference type="SMART" id="SM00130">
    <property type="entry name" value="KR"/>
    <property type="match status" value="1"/>
</dbReference>